<sequence length="263" mass="29597">MEGPCLEQSRLGASVMLSFIVWKAMIAVIGKDDWEYSFSRRLVLEFNLSRFINEVLAVLFHDLKLSSDFGEISLDWRGKCWDNPGHLLDQGKGRILRESRKSLSPNGVSEIDRSASSSVMQVGVRSGSESFSQTENGIRLMLAPRSANAKHSSIPGNSQGIRKLAQGSSSSYGFSIWIWEATKGGEQWAKEMELWFGQDLPEGWREELELDRKLGSSCLRAISDNILKSATSDEKLWVEEFCNLPWNKTAFSSCLTKLWTCSR</sequence>
<accession>A0ABQ5C7U6</accession>
<dbReference type="Proteomes" id="UP001151760">
    <property type="component" value="Unassembled WGS sequence"/>
</dbReference>
<dbReference type="EMBL" id="BQNB010014032">
    <property type="protein sequence ID" value="GJT23160.1"/>
    <property type="molecule type" value="Genomic_DNA"/>
</dbReference>
<protein>
    <submittedName>
        <fullName evidence="1">Uncharacterized protein</fullName>
    </submittedName>
</protein>
<evidence type="ECO:0000313" key="1">
    <source>
        <dbReference type="EMBL" id="GJT23160.1"/>
    </source>
</evidence>
<reference evidence="1" key="2">
    <citation type="submission" date="2022-01" db="EMBL/GenBank/DDBJ databases">
        <authorList>
            <person name="Yamashiro T."/>
            <person name="Shiraishi A."/>
            <person name="Satake H."/>
            <person name="Nakayama K."/>
        </authorList>
    </citation>
    <scope>NUCLEOTIDE SEQUENCE</scope>
</reference>
<keyword evidence="2" id="KW-1185">Reference proteome</keyword>
<proteinExistence type="predicted"/>
<gene>
    <name evidence="1" type="ORF">Tco_0893097</name>
</gene>
<reference evidence="1" key="1">
    <citation type="journal article" date="2022" name="Int. J. Mol. Sci.">
        <title>Draft Genome of Tanacetum Coccineum: Genomic Comparison of Closely Related Tanacetum-Family Plants.</title>
        <authorList>
            <person name="Yamashiro T."/>
            <person name="Shiraishi A."/>
            <person name="Nakayama K."/>
            <person name="Satake H."/>
        </authorList>
    </citation>
    <scope>NUCLEOTIDE SEQUENCE</scope>
</reference>
<evidence type="ECO:0000313" key="2">
    <source>
        <dbReference type="Proteomes" id="UP001151760"/>
    </source>
</evidence>
<comment type="caution">
    <text evidence="1">The sequence shown here is derived from an EMBL/GenBank/DDBJ whole genome shotgun (WGS) entry which is preliminary data.</text>
</comment>
<organism evidence="1 2">
    <name type="scientific">Tanacetum coccineum</name>
    <dbReference type="NCBI Taxonomy" id="301880"/>
    <lineage>
        <taxon>Eukaryota</taxon>
        <taxon>Viridiplantae</taxon>
        <taxon>Streptophyta</taxon>
        <taxon>Embryophyta</taxon>
        <taxon>Tracheophyta</taxon>
        <taxon>Spermatophyta</taxon>
        <taxon>Magnoliopsida</taxon>
        <taxon>eudicotyledons</taxon>
        <taxon>Gunneridae</taxon>
        <taxon>Pentapetalae</taxon>
        <taxon>asterids</taxon>
        <taxon>campanulids</taxon>
        <taxon>Asterales</taxon>
        <taxon>Asteraceae</taxon>
        <taxon>Asteroideae</taxon>
        <taxon>Anthemideae</taxon>
        <taxon>Anthemidinae</taxon>
        <taxon>Tanacetum</taxon>
    </lineage>
</organism>
<name>A0ABQ5C7U6_9ASTR</name>